<dbReference type="GO" id="GO:0000160">
    <property type="term" value="P:phosphorelay signal transduction system"/>
    <property type="evidence" value="ECO:0007669"/>
    <property type="project" value="UniProtKB-KW"/>
</dbReference>
<feature type="domain" description="HPt" evidence="2">
    <location>
        <begin position="24"/>
        <end position="103"/>
    </location>
</feature>
<dbReference type="AlphaFoldDB" id="A0A239PV29"/>
<sequence>MNAAAIDFAHLDRYACGDAALRDEILALFVEQARLAMSRLDAGMGDEAWSDALHRLKGSARGVGAWRVGALCERGEALTGCGGATTAARRALLKSLAAEVEAALAEARSVTAVG</sequence>
<organism evidence="3 4">
    <name type="scientific">Amphiplicatus metriothermophilus</name>
    <dbReference type="NCBI Taxonomy" id="1519374"/>
    <lineage>
        <taxon>Bacteria</taxon>
        <taxon>Pseudomonadati</taxon>
        <taxon>Pseudomonadota</taxon>
        <taxon>Alphaproteobacteria</taxon>
        <taxon>Parvularculales</taxon>
        <taxon>Parvularculaceae</taxon>
        <taxon>Amphiplicatus</taxon>
    </lineage>
</organism>
<evidence type="ECO:0000313" key="4">
    <source>
        <dbReference type="Proteomes" id="UP000198346"/>
    </source>
</evidence>
<dbReference type="SUPFAM" id="SSF47226">
    <property type="entry name" value="Histidine-containing phosphotransfer domain, HPT domain"/>
    <property type="match status" value="1"/>
</dbReference>
<dbReference type="Pfam" id="PF01627">
    <property type="entry name" value="Hpt"/>
    <property type="match status" value="1"/>
</dbReference>
<protein>
    <submittedName>
        <fullName evidence="3">Hpt domain-containing protein</fullName>
    </submittedName>
</protein>
<evidence type="ECO:0000259" key="2">
    <source>
        <dbReference type="Pfam" id="PF01627"/>
    </source>
</evidence>
<reference evidence="3 4" key="1">
    <citation type="submission" date="2017-07" db="EMBL/GenBank/DDBJ databases">
        <authorList>
            <person name="Sun Z.S."/>
            <person name="Albrecht U."/>
            <person name="Echele G."/>
            <person name="Lee C.C."/>
        </authorList>
    </citation>
    <scope>NUCLEOTIDE SEQUENCE [LARGE SCALE GENOMIC DNA]</scope>
    <source>
        <strain evidence="3 4">CGMCC 1.12710</strain>
    </source>
</reference>
<evidence type="ECO:0000256" key="1">
    <source>
        <dbReference type="ARBA" id="ARBA00023012"/>
    </source>
</evidence>
<dbReference type="InterPro" id="IPR036641">
    <property type="entry name" value="HPT_dom_sf"/>
</dbReference>
<dbReference type="InterPro" id="IPR008207">
    <property type="entry name" value="Sig_transdc_His_kin_Hpt_dom"/>
</dbReference>
<name>A0A239PV29_9PROT</name>
<keyword evidence="4" id="KW-1185">Reference proteome</keyword>
<accession>A0A239PV29</accession>
<keyword evidence="1" id="KW-0902">Two-component regulatory system</keyword>
<dbReference type="Gene3D" id="1.20.120.160">
    <property type="entry name" value="HPT domain"/>
    <property type="match status" value="1"/>
</dbReference>
<dbReference type="OrthoDB" id="7173540at2"/>
<gene>
    <name evidence="3" type="ORF">SAMN06297382_1865</name>
</gene>
<proteinExistence type="predicted"/>
<dbReference type="Proteomes" id="UP000198346">
    <property type="component" value="Unassembled WGS sequence"/>
</dbReference>
<evidence type="ECO:0000313" key="3">
    <source>
        <dbReference type="EMBL" id="SNT73537.1"/>
    </source>
</evidence>
<dbReference type="EMBL" id="FZQA01000003">
    <property type="protein sequence ID" value="SNT73537.1"/>
    <property type="molecule type" value="Genomic_DNA"/>
</dbReference>
<dbReference type="RefSeq" id="WP_089412321.1">
    <property type="nucleotide sequence ID" value="NZ_FZQA01000003.1"/>
</dbReference>
<dbReference type="GO" id="GO:0004672">
    <property type="term" value="F:protein kinase activity"/>
    <property type="evidence" value="ECO:0007669"/>
    <property type="project" value="UniProtKB-ARBA"/>
</dbReference>